<evidence type="ECO:0000313" key="2">
    <source>
        <dbReference type="EMBL" id="EUB54395.1"/>
    </source>
</evidence>
<comment type="caution">
    <text evidence="2">The sequence shown here is derived from an EMBL/GenBank/DDBJ whole genome shotgun (WGS) entry which is preliminary data.</text>
</comment>
<dbReference type="CTD" id="36346467"/>
<dbReference type="KEGG" id="egl:EGR_10752"/>
<evidence type="ECO:0000256" key="1">
    <source>
        <dbReference type="SAM" id="MobiDB-lite"/>
    </source>
</evidence>
<accession>W6TZY2</accession>
<name>W6TZY2_ECHGR</name>
<dbReference type="GeneID" id="36346467"/>
<protein>
    <submittedName>
        <fullName evidence="2">Uncharacterized protein</fullName>
    </submittedName>
</protein>
<feature type="region of interest" description="Disordered" evidence="1">
    <location>
        <begin position="21"/>
        <end position="61"/>
    </location>
</feature>
<dbReference type="Proteomes" id="UP000019149">
    <property type="component" value="Unassembled WGS sequence"/>
</dbReference>
<feature type="compositionally biased region" description="Basic and acidic residues" evidence="1">
    <location>
        <begin position="21"/>
        <end position="37"/>
    </location>
</feature>
<organism evidence="2 3">
    <name type="scientific">Echinococcus granulosus</name>
    <name type="common">Hydatid tapeworm</name>
    <dbReference type="NCBI Taxonomy" id="6210"/>
    <lineage>
        <taxon>Eukaryota</taxon>
        <taxon>Metazoa</taxon>
        <taxon>Spiralia</taxon>
        <taxon>Lophotrochozoa</taxon>
        <taxon>Platyhelminthes</taxon>
        <taxon>Cestoda</taxon>
        <taxon>Eucestoda</taxon>
        <taxon>Cyclophyllidea</taxon>
        <taxon>Taeniidae</taxon>
        <taxon>Echinococcus</taxon>
        <taxon>Echinococcus granulosus group</taxon>
    </lineage>
</organism>
<reference evidence="2 3" key="1">
    <citation type="journal article" date="2013" name="Nat. Genet.">
        <title>The genome of the hydatid tapeworm Echinococcus granulosus.</title>
        <authorList>
            <person name="Zheng H."/>
            <person name="Zhang W."/>
            <person name="Zhang L."/>
            <person name="Zhang Z."/>
            <person name="Li J."/>
            <person name="Lu G."/>
            <person name="Zhu Y."/>
            <person name="Wang Y."/>
            <person name="Huang Y."/>
            <person name="Liu J."/>
            <person name="Kang H."/>
            <person name="Chen J."/>
            <person name="Wang L."/>
            <person name="Chen A."/>
            <person name="Yu S."/>
            <person name="Gao Z."/>
            <person name="Jin L."/>
            <person name="Gu W."/>
            <person name="Wang Z."/>
            <person name="Zhao L."/>
            <person name="Shi B."/>
            <person name="Wen H."/>
            <person name="Lin R."/>
            <person name="Jones M.K."/>
            <person name="Brejova B."/>
            <person name="Vinar T."/>
            <person name="Zhao G."/>
            <person name="McManus D.P."/>
            <person name="Chen Z."/>
            <person name="Zhou Y."/>
            <person name="Wang S."/>
        </authorList>
    </citation>
    <scope>NUCLEOTIDE SEQUENCE [LARGE SCALE GENOMIC DNA]</scope>
</reference>
<evidence type="ECO:0000313" key="3">
    <source>
        <dbReference type="Proteomes" id="UP000019149"/>
    </source>
</evidence>
<dbReference type="RefSeq" id="XP_024345591.1">
    <property type="nucleotide sequence ID" value="XM_024500001.1"/>
</dbReference>
<dbReference type="EMBL" id="APAU02000262">
    <property type="protein sequence ID" value="EUB54395.1"/>
    <property type="molecule type" value="Genomic_DNA"/>
</dbReference>
<proteinExistence type="predicted"/>
<sequence>MERVCFKKQIKLDFKAAEVYRRSSRETGKDTTNHSKLDILSSRRPSELNSKKSMPFGHAHK</sequence>
<keyword evidence="3" id="KW-1185">Reference proteome</keyword>
<dbReference type="AlphaFoldDB" id="W6TZY2"/>
<gene>
    <name evidence="2" type="ORF">EGR_10752</name>
</gene>